<dbReference type="SUPFAM" id="SSF53335">
    <property type="entry name" value="S-adenosyl-L-methionine-dependent methyltransferases"/>
    <property type="match status" value="1"/>
</dbReference>
<gene>
    <name evidence="2" type="ORF">ATOP_15670</name>
</gene>
<dbReference type="InterPro" id="IPR029063">
    <property type="entry name" value="SAM-dependent_MTases_sf"/>
</dbReference>
<dbReference type="AlphaFoldDB" id="A0AAV5B349"/>
<dbReference type="Gene3D" id="3.40.50.150">
    <property type="entry name" value="Vaccinia Virus protein VP39"/>
    <property type="match status" value="1"/>
</dbReference>
<keyword evidence="3" id="KW-1185">Reference proteome</keyword>
<name>A0AAV5B349_9ACTN</name>
<accession>A0AAV5B349</accession>
<sequence>MDERAARLADRLTAGFYARYGESFSTTRTGGWPGWSRLEGPLRAVARRAADEGRALRVLDLGCGNLRFERWLEGLLPCAAVETVGLDREPGLAAGAAGDGAGAGSDGPAAGLSAEVVAAEFGDGWGLPAALEGAFDMAVAFGLLHHLTGFRGRRAVMEGLARALAPGGVAAASCWRFLDDRRLAEKARGATADALARWPGLAGRLGPGDAFLGWQGEEGVFRFCHAVDEAELDRLVAAATAAAPGVREAGRFSADGRSGELNRYTVLAR</sequence>
<dbReference type="Pfam" id="PF08242">
    <property type="entry name" value="Methyltransf_12"/>
    <property type="match status" value="1"/>
</dbReference>
<dbReference type="RefSeq" id="WP_135978248.1">
    <property type="nucleotide sequence ID" value="NZ_BQKC01000001.1"/>
</dbReference>
<protein>
    <recommendedName>
        <fullName evidence="1">Methyltransferase type 12 domain-containing protein</fullName>
    </recommendedName>
</protein>
<comment type="caution">
    <text evidence="2">The sequence shown here is derived from an EMBL/GenBank/DDBJ whole genome shotgun (WGS) entry which is preliminary data.</text>
</comment>
<evidence type="ECO:0000313" key="2">
    <source>
        <dbReference type="EMBL" id="GJM55912.1"/>
    </source>
</evidence>
<evidence type="ECO:0000313" key="3">
    <source>
        <dbReference type="Proteomes" id="UP001055025"/>
    </source>
</evidence>
<dbReference type="InterPro" id="IPR013217">
    <property type="entry name" value="Methyltransf_12"/>
</dbReference>
<dbReference type="EMBL" id="BQKC01000001">
    <property type="protein sequence ID" value="GJM55912.1"/>
    <property type="molecule type" value="Genomic_DNA"/>
</dbReference>
<proteinExistence type="predicted"/>
<evidence type="ECO:0000259" key="1">
    <source>
        <dbReference type="Pfam" id="PF08242"/>
    </source>
</evidence>
<organism evidence="2 3">
    <name type="scientific">Granulimonas faecalis</name>
    <dbReference type="NCBI Taxonomy" id="2894155"/>
    <lineage>
        <taxon>Bacteria</taxon>
        <taxon>Bacillati</taxon>
        <taxon>Actinomycetota</taxon>
        <taxon>Coriobacteriia</taxon>
        <taxon>Coriobacteriales</taxon>
        <taxon>Kribbibacteriaceae</taxon>
        <taxon>Granulimonas</taxon>
    </lineage>
</organism>
<dbReference type="Proteomes" id="UP001055025">
    <property type="component" value="Unassembled WGS sequence"/>
</dbReference>
<feature type="domain" description="Methyltransferase type 12" evidence="1">
    <location>
        <begin position="59"/>
        <end position="169"/>
    </location>
</feature>
<reference evidence="2" key="1">
    <citation type="journal article" date="2022" name="Int. J. Syst. Evol. Microbiol.">
        <title>Granulimonas faecalis gen. nov., sp. nov., and Leptogranulimonas caecicola gen. nov., sp. nov., novel lactate-producing Atopobiaceae bacteria isolated from mouse intestines, and an emended description of the family Atopobiaceae.</title>
        <authorList>
            <person name="Morinaga K."/>
            <person name="Kusada H."/>
            <person name="Sakamoto S."/>
            <person name="Murakami T."/>
            <person name="Toyoda A."/>
            <person name="Mori H."/>
            <person name="Meng X.Y."/>
            <person name="Takashino M."/>
            <person name="Murotomi K."/>
            <person name="Tamaki H."/>
        </authorList>
    </citation>
    <scope>NUCLEOTIDE SEQUENCE</scope>
    <source>
        <strain evidence="2">OPF53</strain>
    </source>
</reference>